<feature type="compositionally biased region" description="Polar residues" evidence="1">
    <location>
        <begin position="41"/>
        <end position="54"/>
    </location>
</feature>
<name>F4S7Y8_MELLP</name>
<dbReference type="InParanoid" id="F4S7Y8"/>
<dbReference type="RefSeq" id="XP_007417516.1">
    <property type="nucleotide sequence ID" value="XM_007417454.1"/>
</dbReference>
<dbReference type="AlphaFoldDB" id="F4S7Y8"/>
<sequence>MDKSMGERLARAEASLERVTRAMKTAAGTTTATGGPSGTTDQTDVPPSTNNQVSIIPAGAQTGTQEPGAQVSQAGVPAIAPPAKQPALEVEGEEEDLDGVAILELDLRSETEDSTWQPQDHINKGKGRRDEGESTDREEENMRTSFKRKGPRIDKLSKRISKTGRQDISLIRVAVPLSPRKTLSSDKGELSRLLTGVAPRRV</sequence>
<dbReference type="HOGENOM" id="CLU_125573_0_0_1"/>
<dbReference type="EMBL" id="GL883162">
    <property type="protein sequence ID" value="EGF99190.1"/>
    <property type="molecule type" value="Genomic_DNA"/>
</dbReference>
<evidence type="ECO:0000313" key="3">
    <source>
        <dbReference type="Proteomes" id="UP000001072"/>
    </source>
</evidence>
<proteinExistence type="predicted"/>
<keyword evidence="3" id="KW-1185">Reference proteome</keyword>
<evidence type="ECO:0000313" key="2">
    <source>
        <dbReference type="EMBL" id="EGF99190.1"/>
    </source>
</evidence>
<dbReference type="KEGG" id="mlr:MELLADRAFT_94797"/>
<feature type="compositionally biased region" description="Low complexity" evidence="1">
    <location>
        <begin position="22"/>
        <end position="40"/>
    </location>
</feature>
<feature type="region of interest" description="Disordered" evidence="1">
    <location>
        <begin position="180"/>
        <end position="202"/>
    </location>
</feature>
<feature type="compositionally biased region" description="Polar residues" evidence="1">
    <location>
        <begin position="61"/>
        <end position="73"/>
    </location>
</feature>
<dbReference type="VEuPathDB" id="FungiDB:MELLADRAFT_94797"/>
<organism evidence="3">
    <name type="scientific">Melampsora larici-populina (strain 98AG31 / pathotype 3-4-7)</name>
    <name type="common">Poplar leaf rust fungus</name>
    <dbReference type="NCBI Taxonomy" id="747676"/>
    <lineage>
        <taxon>Eukaryota</taxon>
        <taxon>Fungi</taxon>
        <taxon>Dikarya</taxon>
        <taxon>Basidiomycota</taxon>
        <taxon>Pucciniomycotina</taxon>
        <taxon>Pucciniomycetes</taxon>
        <taxon>Pucciniales</taxon>
        <taxon>Melampsoraceae</taxon>
        <taxon>Melampsora</taxon>
    </lineage>
</organism>
<feature type="compositionally biased region" description="Basic and acidic residues" evidence="1">
    <location>
        <begin position="1"/>
        <end position="20"/>
    </location>
</feature>
<gene>
    <name evidence="2" type="ORF">MELLADRAFT_94797</name>
</gene>
<dbReference type="Proteomes" id="UP000001072">
    <property type="component" value="Unassembled WGS sequence"/>
</dbReference>
<reference evidence="3" key="1">
    <citation type="journal article" date="2011" name="Proc. Natl. Acad. Sci. U.S.A.">
        <title>Obligate biotrophy features unraveled by the genomic analysis of rust fungi.</title>
        <authorList>
            <person name="Duplessis S."/>
            <person name="Cuomo C.A."/>
            <person name="Lin Y.-C."/>
            <person name="Aerts A."/>
            <person name="Tisserant E."/>
            <person name="Veneault-Fourrey C."/>
            <person name="Joly D.L."/>
            <person name="Hacquard S."/>
            <person name="Amselem J."/>
            <person name="Cantarel B.L."/>
            <person name="Chiu R."/>
            <person name="Coutinho P.M."/>
            <person name="Feau N."/>
            <person name="Field M."/>
            <person name="Frey P."/>
            <person name="Gelhaye E."/>
            <person name="Goldberg J."/>
            <person name="Grabherr M.G."/>
            <person name="Kodira C.D."/>
            <person name="Kohler A."/>
            <person name="Kuees U."/>
            <person name="Lindquist E.A."/>
            <person name="Lucas S.M."/>
            <person name="Mago R."/>
            <person name="Mauceli E."/>
            <person name="Morin E."/>
            <person name="Murat C."/>
            <person name="Pangilinan J.L."/>
            <person name="Park R."/>
            <person name="Pearson M."/>
            <person name="Quesneville H."/>
            <person name="Rouhier N."/>
            <person name="Sakthikumar S."/>
            <person name="Salamov A.A."/>
            <person name="Schmutz J."/>
            <person name="Selles B."/>
            <person name="Shapiro H."/>
            <person name="Tanguay P."/>
            <person name="Tuskan G.A."/>
            <person name="Henrissat B."/>
            <person name="Van de Peer Y."/>
            <person name="Rouze P."/>
            <person name="Ellis J.G."/>
            <person name="Dodds P.N."/>
            <person name="Schein J.E."/>
            <person name="Zhong S."/>
            <person name="Hamelin R.C."/>
            <person name="Grigoriev I.V."/>
            <person name="Szabo L.J."/>
            <person name="Martin F."/>
        </authorList>
    </citation>
    <scope>NUCLEOTIDE SEQUENCE [LARGE SCALE GENOMIC DNA]</scope>
    <source>
        <strain evidence="3">98AG31 / pathotype 3-4-7</strain>
    </source>
</reference>
<feature type="region of interest" description="Disordered" evidence="1">
    <location>
        <begin position="1"/>
        <end position="161"/>
    </location>
</feature>
<accession>F4S7Y8</accession>
<protein>
    <submittedName>
        <fullName evidence="2">Uncharacterized protein</fullName>
    </submittedName>
</protein>
<dbReference type="GeneID" id="18937018"/>
<evidence type="ECO:0000256" key="1">
    <source>
        <dbReference type="SAM" id="MobiDB-lite"/>
    </source>
</evidence>